<dbReference type="InterPro" id="IPR013658">
    <property type="entry name" value="SGL"/>
</dbReference>
<keyword evidence="2" id="KW-0732">Signal</keyword>
<dbReference type="Gene3D" id="2.120.10.30">
    <property type="entry name" value="TolB, C-terminal domain"/>
    <property type="match status" value="1"/>
</dbReference>
<proteinExistence type="predicted"/>
<dbReference type="Pfam" id="PF08450">
    <property type="entry name" value="SGL"/>
    <property type="match status" value="1"/>
</dbReference>
<dbReference type="EMBL" id="JAKIKP010000007">
    <property type="protein sequence ID" value="MCL1143207.1"/>
    <property type="molecule type" value="Genomic_DNA"/>
</dbReference>
<dbReference type="PANTHER" id="PTHR47572">
    <property type="entry name" value="LIPOPROTEIN-RELATED"/>
    <property type="match status" value="1"/>
</dbReference>
<evidence type="ECO:0000313" key="5">
    <source>
        <dbReference type="Proteomes" id="UP001139333"/>
    </source>
</evidence>
<dbReference type="GO" id="GO:0016787">
    <property type="term" value="F:hydrolase activity"/>
    <property type="evidence" value="ECO:0007669"/>
    <property type="project" value="UniProtKB-KW"/>
</dbReference>
<evidence type="ECO:0000256" key="1">
    <source>
        <dbReference type="ARBA" id="ARBA00022801"/>
    </source>
</evidence>
<feature type="domain" description="SMP-30/Gluconolactonase/LRE-like region" evidence="3">
    <location>
        <begin position="79"/>
        <end position="335"/>
    </location>
</feature>
<evidence type="ECO:0000313" key="4">
    <source>
        <dbReference type="EMBL" id="MCL1143207.1"/>
    </source>
</evidence>
<organism evidence="4 5">
    <name type="scientific">Shewanella gaetbuli</name>
    <dbReference type="NCBI Taxonomy" id="220752"/>
    <lineage>
        <taxon>Bacteria</taxon>
        <taxon>Pseudomonadati</taxon>
        <taxon>Pseudomonadota</taxon>
        <taxon>Gammaproteobacteria</taxon>
        <taxon>Alteromonadales</taxon>
        <taxon>Shewanellaceae</taxon>
        <taxon>Shewanella</taxon>
    </lineage>
</organism>
<dbReference type="AlphaFoldDB" id="A0A9X2CIN5"/>
<dbReference type="Proteomes" id="UP001139333">
    <property type="component" value="Unassembled WGS sequence"/>
</dbReference>
<reference evidence="4" key="1">
    <citation type="submission" date="2022-01" db="EMBL/GenBank/DDBJ databases">
        <title>Whole genome-based taxonomy of the Shewanellaceae.</title>
        <authorList>
            <person name="Martin-Rodriguez A.J."/>
        </authorList>
    </citation>
    <scope>NUCLEOTIDE SEQUENCE</scope>
    <source>
        <strain evidence="4">DSM 16422</strain>
    </source>
</reference>
<dbReference type="SUPFAM" id="SSF63829">
    <property type="entry name" value="Calcium-dependent phosphotriesterase"/>
    <property type="match status" value="1"/>
</dbReference>
<keyword evidence="5" id="KW-1185">Reference proteome</keyword>
<dbReference type="RefSeq" id="WP_248995884.1">
    <property type="nucleotide sequence ID" value="NZ_JAKIKP010000007.1"/>
</dbReference>
<feature type="signal peptide" evidence="2">
    <location>
        <begin position="1"/>
        <end position="21"/>
    </location>
</feature>
<dbReference type="PROSITE" id="PS51257">
    <property type="entry name" value="PROKAR_LIPOPROTEIN"/>
    <property type="match status" value="1"/>
</dbReference>
<dbReference type="InterPro" id="IPR051262">
    <property type="entry name" value="SMP-30/CGR1_Lactonase"/>
</dbReference>
<keyword evidence="1" id="KW-0378">Hydrolase</keyword>
<evidence type="ECO:0000256" key="2">
    <source>
        <dbReference type="SAM" id="SignalP"/>
    </source>
</evidence>
<dbReference type="PANTHER" id="PTHR47572:SF4">
    <property type="entry name" value="LACTONASE DRP35"/>
    <property type="match status" value="1"/>
</dbReference>
<feature type="chain" id="PRO_5040933417" evidence="2">
    <location>
        <begin position="22"/>
        <end position="345"/>
    </location>
</feature>
<name>A0A9X2CIN5_9GAMM</name>
<dbReference type="InterPro" id="IPR011042">
    <property type="entry name" value="6-blade_b-propeller_TolB-like"/>
</dbReference>
<accession>A0A9X2CIN5</accession>
<evidence type="ECO:0000259" key="3">
    <source>
        <dbReference type="Pfam" id="PF08450"/>
    </source>
</evidence>
<sequence>MFKGIFILISCLFLTACSAHTSTISSNAAQISKLEQKTTPKRKNAESKADVYQIYSPEALTMLDTNQPINVLASGFEWVEGPVWSVKNNGLLFSDIPQNKVYLYHHQHGLTEYLTRSGFSNGLVISPDNKLILMQSRSRQIAKMLSELPLPRSEYEVLVNRYQGKRLNSPNDGVLASNGSLLFTDPPYGLAGKLNDPAKELSFQGVYQLDKNNNLTLIDDSIVYPNGIALSADQRTLYVAASDPNKPAWYQYQLDENLQVINKNVFYELAAINENSHGLPDGLKIHPSGIIFATGPKGIFLFNPSGELLANINLPSIAANVAFNADYSMLYITAHHQLLAIKLIK</sequence>
<comment type="caution">
    <text evidence="4">The sequence shown here is derived from an EMBL/GenBank/DDBJ whole genome shotgun (WGS) entry which is preliminary data.</text>
</comment>
<protein>
    <submittedName>
        <fullName evidence="4">SMP-30/gluconolactonase/LRE family protein</fullName>
    </submittedName>
</protein>
<gene>
    <name evidence="4" type="ORF">L2672_10915</name>
</gene>